<protein>
    <submittedName>
        <fullName evidence="2">Glycosyltransferase family 2 protein</fullName>
    </submittedName>
</protein>
<evidence type="ECO:0000313" key="3">
    <source>
        <dbReference type="Proteomes" id="UP000031532"/>
    </source>
</evidence>
<dbReference type="EMBL" id="JTJC03000004">
    <property type="protein sequence ID" value="NHC36145.1"/>
    <property type="molecule type" value="Genomic_DNA"/>
</dbReference>
<gene>
    <name evidence="2" type="ORF">QH73_0016080</name>
</gene>
<dbReference type="PANTHER" id="PTHR22916:SF3">
    <property type="entry name" value="UDP-GLCNAC:BETAGAL BETA-1,3-N-ACETYLGLUCOSAMINYLTRANSFERASE-LIKE PROTEIN 1"/>
    <property type="match status" value="1"/>
</dbReference>
<keyword evidence="3" id="KW-1185">Reference proteome</keyword>
<dbReference type="AlphaFoldDB" id="A0A9X5E6D6"/>
<reference evidence="2 3" key="1">
    <citation type="journal article" date="2015" name="Genome Announc.">
        <title>Draft Genome Sequence of the Terrestrial Cyanobacterium Scytonema millei VB511283, Isolated from Eastern India.</title>
        <authorList>
            <person name="Sen D."/>
            <person name="Chandrababunaidu M.M."/>
            <person name="Singh D."/>
            <person name="Sanghi N."/>
            <person name="Ghorai A."/>
            <person name="Mishra G.P."/>
            <person name="Madduluri M."/>
            <person name="Adhikary S.P."/>
            <person name="Tripathy S."/>
        </authorList>
    </citation>
    <scope>NUCLEOTIDE SEQUENCE [LARGE SCALE GENOMIC DNA]</scope>
    <source>
        <strain evidence="2 3">VB511283</strain>
    </source>
</reference>
<dbReference type="RefSeq" id="WP_039717154.1">
    <property type="nucleotide sequence ID" value="NZ_JTJC03000004.1"/>
</dbReference>
<dbReference type="PANTHER" id="PTHR22916">
    <property type="entry name" value="GLYCOSYLTRANSFERASE"/>
    <property type="match status" value="1"/>
</dbReference>
<name>A0A9X5E6D6_9CYAN</name>
<dbReference type="SUPFAM" id="SSF53448">
    <property type="entry name" value="Nucleotide-diphospho-sugar transferases"/>
    <property type="match status" value="1"/>
</dbReference>
<dbReference type="OrthoDB" id="450387at2"/>
<dbReference type="Pfam" id="PF00535">
    <property type="entry name" value="Glycos_transf_2"/>
    <property type="match status" value="1"/>
</dbReference>
<dbReference type="Proteomes" id="UP000031532">
    <property type="component" value="Unassembled WGS sequence"/>
</dbReference>
<feature type="domain" description="Glycosyltransferase 2-like" evidence="1">
    <location>
        <begin position="16"/>
        <end position="144"/>
    </location>
</feature>
<proteinExistence type="predicted"/>
<dbReference type="GO" id="GO:0016758">
    <property type="term" value="F:hexosyltransferase activity"/>
    <property type="evidence" value="ECO:0007669"/>
    <property type="project" value="UniProtKB-ARBA"/>
</dbReference>
<accession>A0A9X5E6D6</accession>
<dbReference type="CDD" id="cd00761">
    <property type="entry name" value="Glyco_tranf_GTA_type"/>
    <property type="match status" value="1"/>
</dbReference>
<evidence type="ECO:0000313" key="2">
    <source>
        <dbReference type="EMBL" id="NHC36145.1"/>
    </source>
</evidence>
<dbReference type="InterPro" id="IPR001173">
    <property type="entry name" value="Glyco_trans_2-like"/>
</dbReference>
<comment type="caution">
    <text evidence="2">The sequence shown here is derived from an EMBL/GenBank/DDBJ whole genome shotgun (WGS) entry which is preliminary data.</text>
</comment>
<sequence>MLETEFSSFVTNPLVSILINNYNYGQFLGEAIDSALNQTYYNVEVIVVDDGSTDNSPNVIAGYGDRIISIFKKNGGQASAFNAGFLASKGEIICILDSDDAFDRTKVEKIVEIFQLNSDIGWCYHPLKLLDYSKNTVIRSDPDGISSHKVDFRQQVRQGKLPYFVPATSGLCFQRSLLQQLLPMPVAQNISLGDHYIKFTALALSSGFFLNEDLAIQNVHENNAFTLDFFHGNKKQVEARILTLTAYWMRKKFPVMINFANKIFGIGLGIYWQTGGIEPGCKSFIEEYLSNTSAIEKIEIYLRAYYHANPLFLSIRRFRLLRDLQRVKTIADTGEHSTVTTPI</sequence>
<dbReference type="Gene3D" id="3.90.550.10">
    <property type="entry name" value="Spore Coat Polysaccharide Biosynthesis Protein SpsA, Chain A"/>
    <property type="match status" value="1"/>
</dbReference>
<dbReference type="InterPro" id="IPR029044">
    <property type="entry name" value="Nucleotide-diphossugar_trans"/>
</dbReference>
<evidence type="ECO:0000259" key="1">
    <source>
        <dbReference type="Pfam" id="PF00535"/>
    </source>
</evidence>
<organism evidence="2 3">
    <name type="scientific">Scytonema millei VB511283</name>
    <dbReference type="NCBI Taxonomy" id="1245923"/>
    <lineage>
        <taxon>Bacteria</taxon>
        <taxon>Bacillati</taxon>
        <taxon>Cyanobacteriota</taxon>
        <taxon>Cyanophyceae</taxon>
        <taxon>Nostocales</taxon>
        <taxon>Scytonemataceae</taxon>
        <taxon>Scytonema</taxon>
    </lineage>
</organism>